<keyword evidence="2" id="KW-0288">FMN</keyword>
<dbReference type="InterPro" id="IPR011251">
    <property type="entry name" value="Luciferase-like_dom"/>
</dbReference>
<evidence type="ECO:0000256" key="4">
    <source>
        <dbReference type="ARBA" id="ARBA00023033"/>
    </source>
</evidence>
<dbReference type="Proteomes" id="UP000283805">
    <property type="component" value="Unassembled WGS sequence"/>
</dbReference>
<keyword evidence="7" id="KW-1185">Reference proteome</keyword>
<dbReference type="EMBL" id="RAPO01000003">
    <property type="protein sequence ID" value="RKD93447.1"/>
    <property type="molecule type" value="Genomic_DNA"/>
</dbReference>
<dbReference type="GO" id="GO:0008726">
    <property type="term" value="F:alkanesulfonate monooxygenase activity"/>
    <property type="evidence" value="ECO:0007669"/>
    <property type="project" value="TreeGrafter"/>
</dbReference>
<accession>A0A419WDB0</accession>
<proteinExistence type="predicted"/>
<dbReference type="NCBIfam" id="TIGR03560">
    <property type="entry name" value="F420_Rv1855c"/>
    <property type="match status" value="1"/>
</dbReference>
<evidence type="ECO:0000313" key="7">
    <source>
        <dbReference type="Proteomes" id="UP000283805"/>
    </source>
</evidence>
<comment type="caution">
    <text evidence="6">The sequence shown here is derived from an EMBL/GenBank/DDBJ whole genome shotgun (WGS) entry which is preliminary data.</text>
</comment>
<dbReference type="RefSeq" id="WP_120245459.1">
    <property type="nucleotide sequence ID" value="NZ_RAPO01000003.1"/>
</dbReference>
<dbReference type="PANTHER" id="PTHR42847">
    <property type="entry name" value="ALKANESULFONATE MONOOXYGENASE"/>
    <property type="match status" value="1"/>
</dbReference>
<protein>
    <submittedName>
        <fullName evidence="6">F420-dependent oxidoreductase-like protein</fullName>
    </submittedName>
</protein>
<dbReference type="InterPro" id="IPR050172">
    <property type="entry name" value="SsuD_RutA_monooxygenase"/>
</dbReference>
<evidence type="ECO:0000259" key="5">
    <source>
        <dbReference type="Pfam" id="PF00296"/>
    </source>
</evidence>
<dbReference type="Gene3D" id="3.20.20.30">
    <property type="entry name" value="Luciferase-like domain"/>
    <property type="match status" value="1"/>
</dbReference>
<dbReference type="PANTHER" id="PTHR42847:SF8">
    <property type="entry name" value="CONSERVED PROTEIN"/>
    <property type="match status" value="1"/>
</dbReference>
<reference evidence="6 7" key="1">
    <citation type="submission" date="2018-09" db="EMBL/GenBank/DDBJ databases">
        <title>Genomic Encyclopedia of Archaeal and Bacterial Type Strains, Phase II (KMG-II): from individual species to whole genera.</title>
        <authorList>
            <person name="Goeker M."/>
        </authorList>
    </citation>
    <scope>NUCLEOTIDE SEQUENCE [LARGE SCALE GENOMIC DNA]</scope>
    <source>
        <strain evidence="6 7">DSM 13151</strain>
    </source>
</reference>
<dbReference type="InterPro" id="IPR019952">
    <property type="entry name" value="F420_OxRdatse_Rv1855c_pred"/>
</dbReference>
<dbReference type="AlphaFoldDB" id="A0A419WDB0"/>
<keyword evidence="3" id="KW-0560">Oxidoreductase</keyword>
<evidence type="ECO:0000313" key="6">
    <source>
        <dbReference type="EMBL" id="RKD93447.1"/>
    </source>
</evidence>
<feature type="domain" description="Luciferase-like" evidence="5">
    <location>
        <begin position="13"/>
        <end position="261"/>
    </location>
</feature>
<evidence type="ECO:0000256" key="1">
    <source>
        <dbReference type="ARBA" id="ARBA00022630"/>
    </source>
</evidence>
<dbReference type="GO" id="GO:0046306">
    <property type="term" value="P:alkanesulfonate catabolic process"/>
    <property type="evidence" value="ECO:0007669"/>
    <property type="project" value="TreeGrafter"/>
</dbReference>
<dbReference type="SUPFAM" id="SSF51679">
    <property type="entry name" value="Bacterial luciferase-like"/>
    <property type="match status" value="1"/>
</dbReference>
<keyword evidence="4" id="KW-0503">Monooxygenase</keyword>
<gene>
    <name evidence="6" type="ORF">ATJ93_3071</name>
</gene>
<dbReference type="OrthoDB" id="7684at2157"/>
<organism evidence="6 7">
    <name type="scientific">Halopiger aswanensis</name>
    <dbReference type="NCBI Taxonomy" id="148449"/>
    <lineage>
        <taxon>Archaea</taxon>
        <taxon>Methanobacteriati</taxon>
        <taxon>Methanobacteriota</taxon>
        <taxon>Stenosarchaea group</taxon>
        <taxon>Halobacteria</taxon>
        <taxon>Halobacteriales</taxon>
        <taxon>Natrialbaceae</taxon>
        <taxon>Halopiger</taxon>
    </lineage>
</organism>
<dbReference type="Pfam" id="PF00296">
    <property type="entry name" value="Bac_luciferase"/>
    <property type="match status" value="1"/>
</dbReference>
<sequence>MRFGYHNASFYPDDPQPIEATVDRAKRLEDAGFEWFSCMDHLWQLPFVGEREEPFFDCYTVLPAIARETDSMELSALVTSPHYRNPAMLGRILTTLDHVSGGRAVLGIGAGWFEEEYAAYGYDFPDVSTRVSQLAETVELIEAIWTEESPVTYRGDHYEIEDLILEPKPVQEPRPDVLVGGGGEQLTLKAVADLADRWNVPGVSPDEFERKCDVLADHCETFGTDYDAIEKTVFQGAVIRETTEEAHEAYEAFQRETDAGQPTPREEYRGLVGTPGEVSAEIEAFEERGAEMVMLRAERDDPETLEYLLEEIVPDLR</sequence>
<dbReference type="InterPro" id="IPR036661">
    <property type="entry name" value="Luciferase-like_sf"/>
</dbReference>
<evidence type="ECO:0000256" key="2">
    <source>
        <dbReference type="ARBA" id="ARBA00022643"/>
    </source>
</evidence>
<name>A0A419WDB0_9EURY</name>
<keyword evidence="1" id="KW-0285">Flavoprotein</keyword>
<evidence type="ECO:0000256" key="3">
    <source>
        <dbReference type="ARBA" id="ARBA00023002"/>
    </source>
</evidence>